<evidence type="ECO:0000313" key="2">
    <source>
        <dbReference type="EMBL" id="PZM09822.1"/>
    </source>
</evidence>
<keyword evidence="1" id="KW-1133">Transmembrane helix</keyword>
<reference evidence="2 3" key="1">
    <citation type="journal article" date="2018" name="Sci. Rep.">
        <title>Rhizobium tumorigenes sp. nov., a novel plant tumorigenic bacterium isolated from cane gall tumors on thornless blackberry.</title>
        <authorList>
            <person name="Kuzmanovi N."/>
            <person name="Smalla K."/>
            <person name="Gronow S."/>
            <person name="PuBawska J."/>
        </authorList>
    </citation>
    <scope>NUCLEOTIDE SEQUENCE [LARGE SCALE GENOMIC DNA]</scope>
    <source>
        <strain evidence="2 3">CCBAU 85046</strain>
    </source>
</reference>
<dbReference type="RefSeq" id="WP_111163201.1">
    <property type="nucleotide sequence ID" value="NZ_PCDP01000059.1"/>
</dbReference>
<gene>
    <name evidence="2" type="ORF">CPY51_26515</name>
</gene>
<dbReference type="AlphaFoldDB" id="A0A2W4C8V6"/>
<keyword evidence="1" id="KW-0472">Membrane</keyword>
<accession>A0A2W4C8V6</accession>
<dbReference type="EMBL" id="PCDP01000059">
    <property type="protein sequence ID" value="PZM09822.1"/>
    <property type="molecule type" value="Genomic_DNA"/>
</dbReference>
<name>A0A2W4C8V6_9HYPH</name>
<organism evidence="2 3">
    <name type="scientific">Rhizobium tubonense</name>
    <dbReference type="NCBI Taxonomy" id="484088"/>
    <lineage>
        <taxon>Bacteria</taxon>
        <taxon>Pseudomonadati</taxon>
        <taxon>Pseudomonadota</taxon>
        <taxon>Alphaproteobacteria</taxon>
        <taxon>Hyphomicrobiales</taxon>
        <taxon>Rhizobiaceae</taxon>
        <taxon>Rhizobium/Agrobacterium group</taxon>
        <taxon>Rhizobium</taxon>
    </lineage>
</organism>
<evidence type="ECO:0000256" key="1">
    <source>
        <dbReference type="SAM" id="Phobius"/>
    </source>
</evidence>
<comment type="caution">
    <text evidence="2">The sequence shown here is derived from an EMBL/GenBank/DDBJ whole genome shotgun (WGS) entry which is preliminary data.</text>
</comment>
<evidence type="ECO:0000313" key="3">
    <source>
        <dbReference type="Proteomes" id="UP000248925"/>
    </source>
</evidence>
<feature type="transmembrane region" description="Helical" evidence="1">
    <location>
        <begin position="22"/>
        <end position="40"/>
    </location>
</feature>
<proteinExistence type="predicted"/>
<keyword evidence="1" id="KW-0812">Transmembrane</keyword>
<protein>
    <recommendedName>
        <fullName evidence="4">DUF2628 domain-containing protein</fullName>
    </recommendedName>
</protein>
<dbReference type="OrthoDB" id="7285394at2"/>
<keyword evidence="3" id="KW-1185">Reference proteome</keyword>
<dbReference type="Proteomes" id="UP000248925">
    <property type="component" value="Unassembled WGS sequence"/>
</dbReference>
<evidence type="ECO:0008006" key="4">
    <source>
        <dbReference type="Google" id="ProtNLM"/>
    </source>
</evidence>
<feature type="transmembrane region" description="Helical" evidence="1">
    <location>
        <begin position="68"/>
        <end position="84"/>
    </location>
</feature>
<sequence>MATYLVLTSASGPGKDHEDTRFIRDGFSFLAFFIPGLWLLWQRMWIYAVVAFLLQGAGIALFRVPALWPAGFAVLLGVSVLAALEGRRLVAQKLVKTGWKENGLVSARRLAEAEEIYFAKIPDETPRNIPPVRWDIPTSSNGGPGGAALGLIGYDGGR</sequence>
<dbReference type="Pfam" id="PF10947">
    <property type="entry name" value="DUF2628"/>
    <property type="match status" value="1"/>
</dbReference>
<dbReference type="InterPro" id="IPR024399">
    <property type="entry name" value="DUF2628"/>
</dbReference>